<dbReference type="InterPro" id="IPR051044">
    <property type="entry name" value="MAG_DAG_Lipase"/>
</dbReference>
<dbReference type="SUPFAM" id="SSF53474">
    <property type="entry name" value="alpha/beta-Hydrolases"/>
    <property type="match status" value="1"/>
</dbReference>
<dbReference type="AlphaFoldDB" id="A0A844BBK8"/>
<keyword evidence="2" id="KW-0378">Hydrolase</keyword>
<dbReference type="InterPro" id="IPR029058">
    <property type="entry name" value="AB_hydrolase_fold"/>
</dbReference>
<organism evidence="2 3">
    <name type="scientific">Rhodovulum strictum</name>
    <dbReference type="NCBI Taxonomy" id="58314"/>
    <lineage>
        <taxon>Bacteria</taxon>
        <taxon>Pseudomonadati</taxon>
        <taxon>Pseudomonadota</taxon>
        <taxon>Alphaproteobacteria</taxon>
        <taxon>Rhodobacterales</taxon>
        <taxon>Paracoccaceae</taxon>
        <taxon>Rhodovulum</taxon>
    </lineage>
</organism>
<name>A0A844BBK8_9RHOB</name>
<feature type="domain" description="Serine aminopeptidase S33" evidence="1">
    <location>
        <begin position="39"/>
        <end position="291"/>
    </location>
</feature>
<dbReference type="PANTHER" id="PTHR11614">
    <property type="entry name" value="PHOSPHOLIPASE-RELATED"/>
    <property type="match status" value="1"/>
</dbReference>
<proteinExistence type="predicted"/>
<dbReference type="GO" id="GO:0016787">
    <property type="term" value="F:hydrolase activity"/>
    <property type="evidence" value="ECO:0007669"/>
    <property type="project" value="UniProtKB-KW"/>
</dbReference>
<reference evidence="2 3" key="1">
    <citation type="submission" date="2019-11" db="EMBL/GenBank/DDBJ databases">
        <title>Draft Whole-Genome sequence of the marine photosynthetic bacterium Rhodovulum strictum DSM 11289.</title>
        <authorList>
            <person name="Kyndt J.A."/>
            <person name="Meyer T.E."/>
        </authorList>
    </citation>
    <scope>NUCLEOTIDE SEQUENCE [LARGE SCALE GENOMIC DNA]</scope>
    <source>
        <strain evidence="2 3">DSM 11289</strain>
    </source>
</reference>
<keyword evidence="3" id="KW-1185">Reference proteome</keyword>
<dbReference type="Proteomes" id="UP000466730">
    <property type="component" value="Unassembled WGS sequence"/>
</dbReference>
<sequence>MDRAPLHNDIAEGPEDAAAFWALAPDGVRVRVAVWGAARARATVLLFPGRTEYVEKYGRAAGELAARGFATMAIDWRGQGLADRLHDDPGLGHVDRFDTYQRDVTAMCQVAQALGLPRPFHLLAHSMGGCIGLRALHEGLDVASAVFTAPMWGIRFSPLVRRAAWALSAASRPLGLDRRVTPTKGGKTYVLACRFDDNELTGDPEMFGYMRRQLAQRPEMAVGGPSLAWLHEALRETRLLARMPPPPVPALTYLGIDERIVCPNAIRLITGAWAAGTLREIEGARHEVMMEDVPIRTRVFDEAAAHFIRHAAPRPPMRVLDPIGQG</sequence>
<protein>
    <submittedName>
        <fullName evidence="2">Alpha/beta fold hydrolase</fullName>
    </submittedName>
</protein>
<dbReference type="Pfam" id="PF12146">
    <property type="entry name" value="Hydrolase_4"/>
    <property type="match status" value="1"/>
</dbReference>
<evidence type="ECO:0000313" key="3">
    <source>
        <dbReference type="Proteomes" id="UP000466730"/>
    </source>
</evidence>
<dbReference type="Gene3D" id="3.40.50.1820">
    <property type="entry name" value="alpha/beta hydrolase"/>
    <property type="match status" value="1"/>
</dbReference>
<comment type="caution">
    <text evidence="2">The sequence shown here is derived from an EMBL/GenBank/DDBJ whole genome shotgun (WGS) entry which is preliminary data.</text>
</comment>
<accession>A0A844BBK8</accession>
<dbReference type="EMBL" id="WJPO01000020">
    <property type="protein sequence ID" value="MRH21834.1"/>
    <property type="molecule type" value="Genomic_DNA"/>
</dbReference>
<evidence type="ECO:0000313" key="2">
    <source>
        <dbReference type="EMBL" id="MRH21834.1"/>
    </source>
</evidence>
<dbReference type="OrthoDB" id="9788260at2"/>
<evidence type="ECO:0000259" key="1">
    <source>
        <dbReference type="Pfam" id="PF12146"/>
    </source>
</evidence>
<dbReference type="InterPro" id="IPR022742">
    <property type="entry name" value="Hydrolase_4"/>
</dbReference>
<dbReference type="RefSeq" id="WP_153749129.1">
    <property type="nucleotide sequence ID" value="NZ_BAAADI010000006.1"/>
</dbReference>
<gene>
    <name evidence="2" type="ORF">GH815_12585</name>
</gene>